<protein>
    <submittedName>
        <fullName evidence="3">Membrane protein</fullName>
    </submittedName>
</protein>
<feature type="transmembrane region" description="Helical" evidence="1">
    <location>
        <begin position="257"/>
        <end position="279"/>
    </location>
</feature>
<dbReference type="Proteomes" id="UP000032233">
    <property type="component" value="Unassembled WGS sequence"/>
</dbReference>
<dbReference type="PANTHER" id="PTHR35342">
    <property type="entry name" value="TRICARBOXYLIC TRANSPORT PROTEIN"/>
    <property type="match status" value="1"/>
</dbReference>
<dbReference type="STRING" id="1429043.X474_22990"/>
<keyword evidence="4" id="KW-1185">Reference proteome</keyword>
<feature type="transmembrane region" description="Helical" evidence="1">
    <location>
        <begin position="389"/>
        <end position="405"/>
    </location>
</feature>
<feature type="domain" description="DUF112" evidence="2">
    <location>
        <begin position="19"/>
        <end position="437"/>
    </location>
</feature>
<keyword evidence="1" id="KW-0812">Transmembrane</keyword>
<evidence type="ECO:0000259" key="2">
    <source>
        <dbReference type="Pfam" id="PF01970"/>
    </source>
</evidence>
<dbReference type="OrthoDB" id="9781349at2"/>
<feature type="transmembrane region" description="Helical" evidence="1">
    <location>
        <begin position="57"/>
        <end position="79"/>
    </location>
</feature>
<comment type="caution">
    <text evidence="3">The sequence shown here is derived from an EMBL/GenBank/DDBJ whole genome shotgun (WGS) entry which is preliminary data.</text>
</comment>
<dbReference type="AlphaFoldDB" id="A0A0D2GA38"/>
<feature type="transmembrane region" description="Helical" evidence="1">
    <location>
        <begin position="469"/>
        <end position="486"/>
    </location>
</feature>
<feature type="transmembrane region" description="Helical" evidence="1">
    <location>
        <begin position="358"/>
        <end position="377"/>
    </location>
</feature>
<keyword evidence="1" id="KW-0472">Membrane</keyword>
<evidence type="ECO:0000313" key="3">
    <source>
        <dbReference type="EMBL" id="KIX11742.1"/>
    </source>
</evidence>
<feature type="transmembrane region" description="Helical" evidence="1">
    <location>
        <begin position="167"/>
        <end position="182"/>
    </location>
</feature>
<dbReference type="PANTHER" id="PTHR35342:SF5">
    <property type="entry name" value="TRICARBOXYLIC TRANSPORT PROTEIN"/>
    <property type="match status" value="1"/>
</dbReference>
<accession>A0A0D2GA38</accession>
<dbReference type="PATRIC" id="fig|1429043.3.peg.4864"/>
<keyword evidence="1" id="KW-1133">Transmembrane helix</keyword>
<feature type="transmembrane region" description="Helical" evidence="1">
    <location>
        <begin position="318"/>
        <end position="338"/>
    </location>
</feature>
<evidence type="ECO:0000313" key="4">
    <source>
        <dbReference type="Proteomes" id="UP000032233"/>
    </source>
</evidence>
<sequence>MFAHFFEGLQTALSLANILSLSFGALIGIIVGILPGLGPMVGMVVLLPFTFALPPDIALSLLLGVFCGGYFGGAVPAVLMRTPGVPSSLVTSFDGFPLTQKGEAQTALSAALVGSFGGGVISVIILVFLAPMLAHVAASFGPPEYFAAGLFGVVLVVMAYRERLMQGVLLLGLGLLFATVGIDGPTLCPRFCFGTLGMQNGLAIAPVCLGLFGIGQTLLLVERKILQTDTMNLSRNTLDFSKLIVGIKYWATLVRSGVIGTFLGLLPGAGSILASFISYDTAKKLSKKPEKFGKGTPEGCIASEAGNNAVPAGAMIPLLTLGIPGDALSAVLLGVFTINGIYPGPLLLVKEPVLINSLYVSMFLINVVSFVMLALWLKPFSMIVKIPTKLLAVVIMCVSLVGIYAMNTRVFDAGVAIVMGVLGYILLRLKWPVVNLVVGIVLGEILEGRLRESLSLGDGSPLIFFERPITVFILILTAATIFIPLVKDRMRDRRGKKAEVGA</sequence>
<dbReference type="EMBL" id="AZAC01000045">
    <property type="protein sequence ID" value="KIX11742.1"/>
    <property type="molecule type" value="Genomic_DNA"/>
</dbReference>
<feature type="transmembrane region" description="Helical" evidence="1">
    <location>
        <begin position="145"/>
        <end position="160"/>
    </location>
</feature>
<feature type="transmembrane region" description="Helical" evidence="1">
    <location>
        <begin position="411"/>
        <end position="427"/>
    </location>
</feature>
<evidence type="ECO:0000256" key="1">
    <source>
        <dbReference type="SAM" id="Phobius"/>
    </source>
</evidence>
<reference evidence="3 4" key="1">
    <citation type="submission" date="2013-11" db="EMBL/GenBank/DDBJ databases">
        <title>Metagenomic analysis of a methanogenic consortium involved in long chain n-alkane degradation.</title>
        <authorList>
            <person name="Davidova I.A."/>
            <person name="Callaghan A.V."/>
            <person name="Wawrik B."/>
            <person name="Pruitt S."/>
            <person name="Marks C."/>
            <person name="Duncan K.E."/>
            <person name="Suflita J.M."/>
        </authorList>
    </citation>
    <scope>NUCLEOTIDE SEQUENCE [LARGE SCALE GENOMIC DNA]</scope>
    <source>
        <strain evidence="3 4">SPR</strain>
    </source>
</reference>
<dbReference type="InterPro" id="IPR002823">
    <property type="entry name" value="DUF112_TM"/>
</dbReference>
<gene>
    <name evidence="3" type="ORF">X474_22990</name>
</gene>
<feature type="transmembrane region" description="Helical" evidence="1">
    <location>
        <begin position="110"/>
        <end position="133"/>
    </location>
</feature>
<dbReference type="Pfam" id="PF01970">
    <property type="entry name" value="TctA"/>
    <property type="match status" value="1"/>
</dbReference>
<feature type="transmembrane region" description="Helical" evidence="1">
    <location>
        <begin position="12"/>
        <end position="37"/>
    </location>
</feature>
<proteinExistence type="predicted"/>
<feature type="transmembrane region" description="Helical" evidence="1">
    <location>
        <begin position="202"/>
        <end position="221"/>
    </location>
</feature>
<dbReference type="InParanoid" id="A0A0D2GA38"/>
<organism evidence="3 4">
    <name type="scientific">Dethiosulfatarculus sandiegensis</name>
    <dbReference type="NCBI Taxonomy" id="1429043"/>
    <lineage>
        <taxon>Bacteria</taxon>
        <taxon>Pseudomonadati</taxon>
        <taxon>Thermodesulfobacteriota</taxon>
        <taxon>Desulfarculia</taxon>
        <taxon>Desulfarculales</taxon>
        <taxon>Desulfarculaceae</taxon>
        <taxon>Dethiosulfatarculus</taxon>
    </lineage>
</organism>
<name>A0A0D2GA38_9BACT</name>